<dbReference type="InterPro" id="IPR003423">
    <property type="entry name" value="OMP_efflux"/>
</dbReference>
<keyword evidence="2" id="KW-0732">Signal</keyword>
<gene>
    <name evidence="4" type="ORF">KZJ38_34025</name>
</gene>
<keyword evidence="2" id="KW-0472">Membrane</keyword>
<feature type="chain" id="PRO_5044994033" evidence="2">
    <location>
        <begin position="31"/>
        <end position="507"/>
    </location>
</feature>
<dbReference type="EMBL" id="CP080096">
    <property type="protein sequence ID" value="QYD71977.1"/>
    <property type="molecule type" value="Genomic_DNA"/>
</dbReference>
<sequence>MGRRRRLHAPAARSAIALVAALALNACSLAPPYQVPPTAIPTSFKESGPWQLARPADRIPRDGWWKVFDDTQLSALETRVDAANPDVAAAVARHDKAEALVDQTRAGLFPTIGANLDATRARQSDRRPLRGANEPDDFYSNTFALSADFDLDLWGRVRNQVKAGVANAQASADDLASLQLDLQANLADDYFMLRGFDEQQQLLADAVDTYRRALALTVSRHNGGIASGLDVSRARTQLQMALAAADDTSARRALLEHAIATLTGTPASSFALAPDTTRSRLPSVPTGVPAVLLQRRPDIAAAERRVAAANAQIGVAKAAYYPDISLGATAGYQTSVLSPWFIAPNEIWSIGPNLALTLFDAGRRRAVTREARAQLAQNGAQYKATVLLAFQQVEDNLALLHHLGDESVHDDDALDAAQRTLKLATSRYKDGVVSYLDVVTAQTTALDTQIASSDLYTRRLTASVGLIQALGGGWQNGSGSGSGGAQDAPMAHDARATQTSAPHAAAG</sequence>
<dbReference type="Proteomes" id="UP000826462">
    <property type="component" value="Chromosome 2"/>
</dbReference>
<dbReference type="SUPFAM" id="SSF56954">
    <property type="entry name" value="Outer membrane efflux proteins (OEP)"/>
    <property type="match status" value="1"/>
</dbReference>
<keyword evidence="2" id="KW-0449">Lipoprotein</keyword>
<keyword evidence="2" id="KW-0812">Transmembrane</keyword>
<evidence type="ECO:0000313" key="4">
    <source>
        <dbReference type="EMBL" id="QYD71977.1"/>
    </source>
</evidence>
<dbReference type="Pfam" id="PF02321">
    <property type="entry name" value="OEP"/>
    <property type="match status" value="2"/>
</dbReference>
<accession>A0ABX8UUK0</accession>
<protein>
    <submittedName>
        <fullName evidence="4">Efflux transporter outer membrane subunit</fullName>
    </submittedName>
</protein>
<dbReference type="Gene3D" id="2.20.200.10">
    <property type="entry name" value="Outer membrane efflux proteins (OEP)"/>
    <property type="match status" value="1"/>
</dbReference>
<keyword evidence="2" id="KW-0564">Palmitate</keyword>
<dbReference type="Gene3D" id="1.20.1600.10">
    <property type="entry name" value="Outer membrane efflux proteins (OEP)"/>
    <property type="match status" value="1"/>
</dbReference>
<proteinExistence type="inferred from homology"/>
<feature type="region of interest" description="Disordered" evidence="3">
    <location>
        <begin position="477"/>
        <end position="507"/>
    </location>
</feature>
<dbReference type="PANTHER" id="PTHR30203">
    <property type="entry name" value="OUTER MEMBRANE CATION EFFLUX PROTEIN"/>
    <property type="match status" value="1"/>
</dbReference>
<dbReference type="PANTHER" id="PTHR30203:SF33">
    <property type="entry name" value="BLR4455 PROTEIN"/>
    <property type="match status" value="1"/>
</dbReference>
<organism evidence="4 5">
    <name type="scientific">Paraburkholderia edwinii</name>
    <dbReference type="NCBI Taxonomy" id="2861782"/>
    <lineage>
        <taxon>Bacteria</taxon>
        <taxon>Pseudomonadati</taxon>
        <taxon>Pseudomonadota</taxon>
        <taxon>Betaproteobacteria</taxon>
        <taxon>Burkholderiales</taxon>
        <taxon>Burkholderiaceae</taxon>
        <taxon>Paraburkholderia</taxon>
    </lineage>
</organism>
<keyword evidence="2" id="KW-1134">Transmembrane beta strand</keyword>
<comment type="similarity">
    <text evidence="1 2">Belongs to the outer membrane factor (OMF) (TC 1.B.17) family.</text>
</comment>
<dbReference type="InterPro" id="IPR010131">
    <property type="entry name" value="MdtP/NodT-like"/>
</dbReference>
<evidence type="ECO:0000313" key="5">
    <source>
        <dbReference type="Proteomes" id="UP000826462"/>
    </source>
</evidence>
<keyword evidence="5" id="KW-1185">Reference proteome</keyword>
<evidence type="ECO:0000256" key="1">
    <source>
        <dbReference type="ARBA" id="ARBA00007613"/>
    </source>
</evidence>
<dbReference type="NCBIfam" id="TIGR01845">
    <property type="entry name" value="outer_NodT"/>
    <property type="match status" value="1"/>
</dbReference>
<comment type="subcellular location">
    <subcellularLocation>
        <location evidence="2">Cell membrane</location>
        <topology evidence="2">Lipid-anchor</topology>
    </subcellularLocation>
</comment>
<reference evidence="4 5" key="1">
    <citation type="submission" date="2021-07" db="EMBL/GenBank/DDBJ databases">
        <title>Paraburkholderia edwinii protects Aspergillus sp. from phenazines by acting as a toxin sponge.</title>
        <authorList>
            <person name="Dahlstrom K.M."/>
            <person name="Newman D.K."/>
        </authorList>
    </citation>
    <scope>NUCLEOTIDE SEQUENCE [LARGE SCALE GENOMIC DNA]</scope>
    <source>
        <strain evidence="4 5">Pe01</strain>
    </source>
</reference>
<evidence type="ECO:0000256" key="3">
    <source>
        <dbReference type="SAM" id="MobiDB-lite"/>
    </source>
</evidence>
<name>A0ABX8UUK0_9BURK</name>
<feature type="signal peptide" evidence="2">
    <location>
        <begin position="1"/>
        <end position="30"/>
    </location>
</feature>
<evidence type="ECO:0000256" key="2">
    <source>
        <dbReference type="RuleBase" id="RU362097"/>
    </source>
</evidence>